<dbReference type="SUPFAM" id="SSF48371">
    <property type="entry name" value="ARM repeat"/>
    <property type="match status" value="1"/>
</dbReference>
<dbReference type="EMBL" id="LIIK01000001">
    <property type="protein sequence ID" value="KQM09674.1"/>
    <property type="molecule type" value="Genomic_DNA"/>
</dbReference>
<sequence>MESIFYPALAELADSGYADFQSKLIPTVDREAILGVRVPLLRALANSLYREHPEECRAFLQQCPHVYLEENGLHALLVCEMQDMEEVLAATERFLPFISDWATCDIFSPKVFAKYPALLLQQIPVWIKSEHTYTVRFGVGMLMQHFLGAGFRPEYLDWAAGVKHGDYYVRMMVAWYFATALAKQQEASLPYIEERRLEPWTHNRAIQKAIESRRIAPELKDYLRGLKV</sequence>
<dbReference type="AlphaFoldDB" id="A0A0Q4B9G5"/>
<dbReference type="PATRIC" id="fig|1702214.3.peg.210"/>
<dbReference type="EMBL" id="LIIK01000001">
    <property type="protein sequence ID" value="KQM09712.1"/>
    <property type="molecule type" value="Genomic_DNA"/>
</dbReference>
<comment type="caution">
    <text evidence="2">The sequence shown here is derived from an EMBL/GenBank/DDBJ whole genome shotgun (WGS) entry which is preliminary data.</text>
</comment>
<evidence type="ECO:0000313" key="2">
    <source>
        <dbReference type="EMBL" id="KQM09712.1"/>
    </source>
</evidence>
<gene>
    <name evidence="1" type="ORF">AL399_00135</name>
    <name evidence="2" type="ORF">AL399_00405</name>
</gene>
<dbReference type="Gene3D" id="1.25.10.90">
    <property type="match status" value="1"/>
</dbReference>
<accession>A0A0Q4B9G5</accession>
<dbReference type="InterPro" id="IPR014825">
    <property type="entry name" value="DNA_alkylation"/>
</dbReference>
<dbReference type="CDD" id="cd06561">
    <property type="entry name" value="AlkD_like"/>
    <property type="match status" value="1"/>
</dbReference>
<protein>
    <submittedName>
        <fullName evidence="2">DNA alkylation repair protein</fullName>
    </submittedName>
</protein>
<dbReference type="STRING" id="1702214.AL399_00135"/>
<dbReference type="PANTHER" id="PTHR34070">
    <property type="entry name" value="ARMADILLO-TYPE FOLD"/>
    <property type="match status" value="1"/>
</dbReference>
<reference evidence="2 3" key="1">
    <citation type="submission" date="2015-08" db="EMBL/GenBank/DDBJ databases">
        <title>Candidatus Bacteriodes Periocalifornicus.</title>
        <authorList>
            <person name="McLean J.S."/>
            <person name="Kelley S."/>
        </authorList>
    </citation>
    <scope>NUCLEOTIDE SEQUENCE [LARGE SCALE GENOMIC DNA]</scope>
    <source>
        <strain evidence="2">12B</strain>
    </source>
</reference>
<dbReference type="Proteomes" id="UP000054172">
    <property type="component" value="Unassembled WGS sequence"/>
</dbReference>
<proteinExistence type="predicted"/>
<evidence type="ECO:0000313" key="1">
    <source>
        <dbReference type="EMBL" id="KQM09674.1"/>
    </source>
</evidence>
<name>A0A0Q4B9G5_9BACT</name>
<dbReference type="InterPro" id="IPR016024">
    <property type="entry name" value="ARM-type_fold"/>
</dbReference>
<organism evidence="2 3">
    <name type="scientific">Candidatus [Bacteroides] periocalifornicus</name>
    <dbReference type="NCBI Taxonomy" id="1702214"/>
    <lineage>
        <taxon>Bacteria</taxon>
        <taxon>Pseudomonadati</taxon>
        <taxon>Bacteroidota</taxon>
    </lineage>
</organism>
<dbReference type="PANTHER" id="PTHR34070:SF1">
    <property type="entry name" value="DNA ALKYLATION REPAIR PROTEIN"/>
    <property type="match status" value="1"/>
</dbReference>
<evidence type="ECO:0000313" key="3">
    <source>
        <dbReference type="Proteomes" id="UP000054172"/>
    </source>
</evidence>
<keyword evidence="3" id="KW-1185">Reference proteome</keyword>
<dbReference type="Pfam" id="PF08713">
    <property type="entry name" value="DNA_alkylation"/>
    <property type="match status" value="1"/>
</dbReference>